<evidence type="ECO:0000313" key="2">
    <source>
        <dbReference type="EMBL" id="VVC86864.1"/>
    </source>
</evidence>
<gene>
    <name evidence="2" type="ORF">LSINAPIS_LOCUS604</name>
</gene>
<name>A0A5E4PLL5_9NEOP</name>
<feature type="region of interest" description="Disordered" evidence="1">
    <location>
        <begin position="48"/>
        <end position="67"/>
    </location>
</feature>
<proteinExistence type="predicted"/>
<sequence length="67" mass="7512">MRYLLYDATVVCGQVAGEPVRPFLNKCFMKCSNATFVADYDEDKPNCDIPDTVTDNPPDYNEETTVA</sequence>
<evidence type="ECO:0000256" key="1">
    <source>
        <dbReference type="SAM" id="MobiDB-lite"/>
    </source>
</evidence>
<organism evidence="2 3">
    <name type="scientific">Leptidea sinapis</name>
    <dbReference type="NCBI Taxonomy" id="189913"/>
    <lineage>
        <taxon>Eukaryota</taxon>
        <taxon>Metazoa</taxon>
        <taxon>Ecdysozoa</taxon>
        <taxon>Arthropoda</taxon>
        <taxon>Hexapoda</taxon>
        <taxon>Insecta</taxon>
        <taxon>Pterygota</taxon>
        <taxon>Neoptera</taxon>
        <taxon>Endopterygota</taxon>
        <taxon>Lepidoptera</taxon>
        <taxon>Glossata</taxon>
        <taxon>Ditrysia</taxon>
        <taxon>Papilionoidea</taxon>
        <taxon>Pieridae</taxon>
        <taxon>Dismorphiinae</taxon>
        <taxon>Leptidea</taxon>
    </lineage>
</organism>
<keyword evidence="3" id="KW-1185">Reference proteome</keyword>
<accession>A0A5E4PLL5</accession>
<dbReference type="Proteomes" id="UP000324832">
    <property type="component" value="Unassembled WGS sequence"/>
</dbReference>
<evidence type="ECO:0000313" key="3">
    <source>
        <dbReference type="Proteomes" id="UP000324832"/>
    </source>
</evidence>
<reference evidence="2 3" key="1">
    <citation type="submission" date="2017-07" db="EMBL/GenBank/DDBJ databases">
        <authorList>
            <person name="Talla V."/>
            <person name="Backstrom N."/>
        </authorList>
    </citation>
    <scope>NUCLEOTIDE SEQUENCE [LARGE SCALE GENOMIC DNA]</scope>
</reference>
<protein>
    <submittedName>
        <fullName evidence="2">Uncharacterized protein</fullName>
    </submittedName>
</protein>
<dbReference type="AlphaFoldDB" id="A0A5E4PLL5"/>
<dbReference type="EMBL" id="FZQP02000033">
    <property type="protein sequence ID" value="VVC86864.1"/>
    <property type="molecule type" value="Genomic_DNA"/>
</dbReference>